<keyword evidence="7 15" id="KW-1133">Transmembrane helix</keyword>
<evidence type="ECO:0000256" key="1">
    <source>
        <dbReference type="ARBA" id="ARBA00004304"/>
    </source>
</evidence>
<dbReference type="PANTHER" id="PTHR39937">
    <property type="entry name" value="ATP SYNTHASE PROTEIN 8"/>
    <property type="match status" value="1"/>
</dbReference>
<dbReference type="GO" id="GO:0031966">
    <property type="term" value="C:mitochondrial membrane"/>
    <property type="evidence" value="ECO:0007669"/>
    <property type="project" value="UniProtKB-SubCell"/>
</dbReference>
<keyword evidence="3 14" id="KW-0813">Transport</keyword>
<reference evidence="16" key="1">
    <citation type="journal article" date="2013" name="Mol. Biol. Evol.">
        <title>MitoFish and MitoAnnotator: A Mitochondrial Genome Database of Fish with an Accurate and Automatic Annotation Pipeline.</title>
        <authorList>
            <person name="Iwasaki W."/>
            <person name="Fukunaga T."/>
            <person name="Isagozawa R."/>
            <person name="Yamada K."/>
            <person name="Maeda Y."/>
            <person name="Satoh T.P."/>
            <person name="Sado T."/>
            <person name="Mabuchi K."/>
            <person name="Takeshima H."/>
            <person name="Miya M."/>
            <person name="Nishida M."/>
        </authorList>
    </citation>
    <scope>NUCLEOTIDE SEQUENCE</scope>
</reference>
<sequence>MPQLDTGPWLIILFMSWSTFLVFVPPKVLAHKFPYLPSLQSTVKPKHMNWFWPWS</sequence>
<keyword evidence="11" id="KW-0066">ATP synthesis</keyword>
<dbReference type="EMBL" id="AP012501">
    <property type="protein sequence ID" value="BAN83455.1"/>
    <property type="molecule type" value="Genomic_DNA"/>
</dbReference>
<comment type="subunit">
    <text evidence="13">Component of the ATP synthase complex composed at least of ATP5F1A/subunit alpha, ATP5F1B/subunit beta, ATP5MC1/subunit c (homooctomer), MT-ATP6/subunit a, MT-ATP8/subunit 8, ATP5ME/subunit e, ATP5MF/subunit f, ATP5MG/subunit g, ATP5MK/subunit k, ATP5MJ/subunit j, ATP5F1C/subunit gamma, ATP5F1D/subunit delta, ATP5F1E/subunit epsilon, ATP5PF/subunit F6, ATP5PB/subunit b, ATP5PD/subunit d, ATP5PO/subunit OSCP. ATP synthase complex consists of a soluble F(1) head domain (subunits alpha(3) and beta(3)) - the catalytic core - and a membrane F(0) domain - the membrane proton channel (subunits c, a, 8, e, f, g, k and j). These two domains are linked by a central stalk (subunits gamma, delta, and epsilon) rotating inside the F1 region and a stationary peripheral stalk (subunits F6, b, d, and OSCP).</text>
</comment>
<evidence type="ECO:0000256" key="4">
    <source>
        <dbReference type="ARBA" id="ARBA00022547"/>
    </source>
</evidence>
<evidence type="ECO:0000256" key="7">
    <source>
        <dbReference type="ARBA" id="ARBA00022989"/>
    </source>
</evidence>
<evidence type="ECO:0000256" key="10">
    <source>
        <dbReference type="ARBA" id="ARBA00023136"/>
    </source>
</evidence>
<keyword evidence="9 14" id="KW-0496">Mitochondrion</keyword>
<dbReference type="InterPro" id="IPR001421">
    <property type="entry name" value="ATP8_metazoa"/>
</dbReference>
<evidence type="ECO:0000256" key="13">
    <source>
        <dbReference type="ARBA" id="ARBA00064647"/>
    </source>
</evidence>
<accession>T2HTX1</accession>
<evidence type="ECO:0000256" key="11">
    <source>
        <dbReference type="ARBA" id="ARBA00023310"/>
    </source>
</evidence>
<evidence type="ECO:0000256" key="15">
    <source>
        <dbReference type="SAM" id="Phobius"/>
    </source>
</evidence>
<evidence type="ECO:0000256" key="8">
    <source>
        <dbReference type="ARBA" id="ARBA00023065"/>
    </source>
</evidence>
<keyword evidence="8 14" id="KW-0406">Ion transport</keyword>
<dbReference type="PANTHER" id="PTHR39937:SF1">
    <property type="entry name" value="ATP SYNTHASE PROTEIN 8"/>
    <property type="match status" value="1"/>
</dbReference>
<feature type="transmembrane region" description="Helical" evidence="15">
    <location>
        <begin position="6"/>
        <end position="24"/>
    </location>
</feature>
<evidence type="ECO:0000256" key="12">
    <source>
        <dbReference type="ARBA" id="ARBA00053067"/>
    </source>
</evidence>
<organism evidence="16">
    <name type="scientific">Sphyraena japonica</name>
    <name type="common">Japanese barracuda</name>
    <dbReference type="NCBI Taxonomy" id="392545"/>
    <lineage>
        <taxon>Eukaryota</taxon>
        <taxon>Metazoa</taxon>
        <taxon>Chordata</taxon>
        <taxon>Craniata</taxon>
        <taxon>Vertebrata</taxon>
        <taxon>Euteleostomi</taxon>
        <taxon>Actinopterygii</taxon>
        <taxon>Neopterygii</taxon>
        <taxon>Teleostei</taxon>
        <taxon>Neoteleostei</taxon>
        <taxon>Acanthomorphata</taxon>
        <taxon>Carangaria</taxon>
        <taxon>Carangaria incertae sedis</taxon>
        <taxon>Sphyraenidae</taxon>
        <taxon>Sphyraena</taxon>
    </lineage>
</organism>
<dbReference type="GO" id="GO:0045259">
    <property type="term" value="C:proton-transporting ATP synthase complex"/>
    <property type="evidence" value="ECO:0007669"/>
    <property type="project" value="UniProtKB-KW"/>
</dbReference>
<gene>
    <name evidence="16" type="primary">ATPase 8</name>
</gene>
<name>T2HTX1_SPHJA</name>
<comment type="subcellular location">
    <subcellularLocation>
        <location evidence="1 14">Mitochondrion membrane</location>
        <topology evidence="1 14">Single-pass membrane protein</topology>
    </subcellularLocation>
</comment>
<evidence type="ECO:0000313" key="16">
    <source>
        <dbReference type="EMBL" id="BAN83455.1"/>
    </source>
</evidence>
<evidence type="ECO:0000256" key="14">
    <source>
        <dbReference type="RuleBase" id="RU003661"/>
    </source>
</evidence>
<proteinExistence type="inferred from homology"/>
<comment type="similarity">
    <text evidence="2 14">Belongs to the ATPase protein 8 family.</text>
</comment>
<dbReference type="Pfam" id="PF00895">
    <property type="entry name" value="ATP-synt_8"/>
    <property type="match status" value="1"/>
</dbReference>
<keyword evidence="10 15" id="KW-0472">Membrane</keyword>
<dbReference type="AlphaFoldDB" id="T2HTX1"/>
<protein>
    <recommendedName>
        <fullName evidence="14">ATP synthase complex subunit 8</fullName>
    </recommendedName>
</protein>
<dbReference type="InterPro" id="IPR050635">
    <property type="entry name" value="ATPase_protein_8"/>
</dbReference>
<evidence type="ECO:0000256" key="9">
    <source>
        <dbReference type="ARBA" id="ARBA00023128"/>
    </source>
</evidence>
<evidence type="ECO:0000256" key="6">
    <source>
        <dbReference type="ARBA" id="ARBA00022781"/>
    </source>
</evidence>
<evidence type="ECO:0000256" key="5">
    <source>
        <dbReference type="ARBA" id="ARBA00022692"/>
    </source>
</evidence>
<comment type="function">
    <text evidence="12">Subunit 8, of the mitochondrial membrane ATP synthase complex (F(1)F(0) ATP synthase or Complex V) that produces ATP from ADP in the presence of a proton gradient across the membrane which is generated by electron transport complexes of the respiratory chain. ATP synthase complex consist of a soluble F(1) head domain - the catalytic core - and a membrane F(1) domain - the membrane proton channel. These two domains are linked by a central stalk rotating inside the F(1) region and a stationary peripheral stalk. During catalysis, ATP synthesis in the catalytic domain of F(1) is coupled via a rotary mechanism of the central stalk subunits to proton translocation. In vivo, can only synthesize ATP although its ATP hydrolase activity can be activated artificially in vitro. Part of the complex F(0) domain.</text>
</comment>
<keyword evidence="5 14" id="KW-0812">Transmembrane</keyword>
<geneLocation type="mitochondrion" evidence="16"/>
<evidence type="ECO:0000256" key="3">
    <source>
        <dbReference type="ARBA" id="ARBA00022448"/>
    </source>
</evidence>
<keyword evidence="4 14" id="KW-0138">CF(0)</keyword>
<evidence type="ECO:0000256" key="2">
    <source>
        <dbReference type="ARBA" id="ARBA00008892"/>
    </source>
</evidence>
<dbReference type="GO" id="GO:0015078">
    <property type="term" value="F:proton transmembrane transporter activity"/>
    <property type="evidence" value="ECO:0007669"/>
    <property type="project" value="InterPro"/>
</dbReference>
<dbReference type="GO" id="GO:0015986">
    <property type="term" value="P:proton motive force-driven ATP synthesis"/>
    <property type="evidence" value="ECO:0007669"/>
    <property type="project" value="InterPro"/>
</dbReference>
<keyword evidence="6 14" id="KW-0375">Hydrogen ion transport</keyword>
<reference evidence="16" key="2">
    <citation type="journal article" date="2013" name="PLoS ONE">
        <title>Evolutionary origin of the scombridae (tunas and mackerels): members of a paleogene adaptive radiation with 14 other pelagic fish families.</title>
        <authorList>
            <person name="Miya M."/>
            <person name="Friedman M."/>
            <person name="Satoh T.P."/>
            <person name="Takeshima H."/>
            <person name="Sado T."/>
            <person name="Iwasaki W."/>
            <person name="Yamanoue Y."/>
            <person name="Nakatani M."/>
            <person name="Mabuchi K."/>
            <person name="Inoue J.G."/>
            <person name="Poulsen J.Y."/>
            <person name="Fukunaga T."/>
            <person name="Sato Y."/>
            <person name="Nishida M."/>
        </authorList>
    </citation>
    <scope>NUCLEOTIDE SEQUENCE</scope>
</reference>